<dbReference type="InterPro" id="IPR011990">
    <property type="entry name" value="TPR-like_helical_dom_sf"/>
</dbReference>
<dbReference type="Proteomes" id="UP000663864">
    <property type="component" value="Unassembled WGS sequence"/>
</dbReference>
<evidence type="ECO:0000256" key="1">
    <source>
        <dbReference type="PROSITE-ProRule" id="PRU00339"/>
    </source>
</evidence>
<comment type="caution">
    <text evidence="3">The sequence shown here is derived from an EMBL/GenBank/DDBJ whole genome shotgun (WGS) entry which is preliminary data.</text>
</comment>
<accession>A0A815U1X4</accession>
<feature type="repeat" description="TPR" evidence="1">
    <location>
        <begin position="94"/>
        <end position="127"/>
    </location>
</feature>
<dbReference type="EMBL" id="CAJNOT010007681">
    <property type="protein sequence ID" value="CAF1509873.1"/>
    <property type="molecule type" value="Genomic_DNA"/>
</dbReference>
<dbReference type="Proteomes" id="UP000663836">
    <property type="component" value="Unassembled WGS sequence"/>
</dbReference>
<sequence length="175" mass="19875">MKGNITEPEDKNEIMDQVENENNDKERNGKKYGEQGTAQPEEDINLLEMLGVTDNQFEEAFYSALSLSDKGQHEDALKKLQRASECAKTTSQKVESVFRQGLCQLNLRENSEAQGLFKEALEINPKHARTLFRKGLMEAADKHLEDAVDTLGLAHKYAPDRADILYERANVYEKL</sequence>
<evidence type="ECO:0008006" key="6">
    <source>
        <dbReference type="Google" id="ProtNLM"/>
    </source>
</evidence>
<dbReference type="SMART" id="SM00028">
    <property type="entry name" value="TPR"/>
    <property type="match status" value="3"/>
</dbReference>
<name>A0A815U1X4_9BILA</name>
<organism evidence="3 5">
    <name type="scientific">Rotaria sordida</name>
    <dbReference type="NCBI Taxonomy" id="392033"/>
    <lineage>
        <taxon>Eukaryota</taxon>
        <taxon>Metazoa</taxon>
        <taxon>Spiralia</taxon>
        <taxon>Gnathifera</taxon>
        <taxon>Rotifera</taxon>
        <taxon>Eurotatoria</taxon>
        <taxon>Bdelloidea</taxon>
        <taxon>Philodinida</taxon>
        <taxon>Philodinidae</taxon>
        <taxon>Rotaria</taxon>
    </lineage>
</organism>
<evidence type="ECO:0000313" key="5">
    <source>
        <dbReference type="Proteomes" id="UP000663864"/>
    </source>
</evidence>
<keyword evidence="1" id="KW-0802">TPR repeat</keyword>
<dbReference type="AlphaFoldDB" id="A0A815U1X4"/>
<feature type="compositionally biased region" description="Basic and acidic residues" evidence="2">
    <location>
        <begin position="22"/>
        <end position="33"/>
    </location>
</feature>
<evidence type="ECO:0000313" key="4">
    <source>
        <dbReference type="EMBL" id="CAF4187121.1"/>
    </source>
</evidence>
<dbReference type="PROSITE" id="PS50005">
    <property type="entry name" value="TPR"/>
    <property type="match status" value="1"/>
</dbReference>
<gene>
    <name evidence="4" type="ORF">JBS370_LOCUS35831</name>
    <name evidence="3" type="ORF">ZHD862_LOCUS37864</name>
</gene>
<evidence type="ECO:0000313" key="3">
    <source>
        <dbReference type="EMBL" id="CAF1509873.1"/>
    </source>
</evidence>
<dbReference type="SUPFAM" id="SSF48452">
    <property type="entry name" value="TPR-like"/>
    <property type="match status" value="1"/>
</dbReference>
<protein>
    <recommendedName>
        <fullName evidence="6">Tetratricopeptide repeat protein</fullName>
    </recommendedName>
</protein>
<reference evidence="3" key="1">
    <citation type="submission" date="2021-02" db="EMBL/GenBank/DDBJ databases">
        <authorList>
            <person name="Nowell W R."/>
        </authorList>
    </citation>
    <scope>NUCLEOTIDE SEQUENCE</scope>
</reference>
<proteinExistence type="predicted"/>
<feature type="non-terminal residue" evidence="3">
    <location>
        <position position="175"/>
    </location>
</feature>
<evidence type="ECO:0000256" key="2">
    <source>
        <dbReference type="SAM" id="MobiDB-lite"/>
    </source>
</evidence>
<dbReference type="EMBL" id="CAJOBD010013068">
    <property type="protein sequence ID" value="CAF4187121.1"/>
    <property type="molecule type" value="Genomic_DNA"/>
</dbReference>
<dbReference type="InterPro" id="IPR019734">
    <property type="entry name" value="TPR_rpt"/>
</dbReference>
<dbReference type="Gene3D" id="1.25.40.10">
    <property type="entry name" value="Tetratricopeptide repeat domain"/>
    <property type="match status" value="1"/>
</dbReference>
<feature type="region of interest" description="Disordered" evidence="2">
    <location>
        <begin position="1"/>
        <end position="42"/>
    </location>
</feature>